<evidence type="ECO:0000256" key="9">
    <source>
        <dbReference type="ARBA" id="ARBA00022989"/>
    </source>
</evidence>
<feature type="domain" description="Peptidase S1" evidence="15">
    <location>
        <begin position="182"/>
        <end position="406"/>
    </location>
</feature>
<dbReference type="Pfam" id="PF00230">
    <property type="entry name" value="MIP"/>
    <property type="match status" value="1"/>
</dbReference>
<evidence type="ECO:0000256" key="12">
    <source>
        <dbReference type="ARBA" id="ARBA00024195"/>
    </source>
</evidence>
<keyword evidence="17" id="KW-1185">Reference proteome</keyword>
<dbReference type="FunFam" id="2.40.10.10:FF:000036">
    <property type="entry name" value="Trypsin beta"/>
    <property type="match status" value="2"/>
</dbReference>
<dbReference type="PANTHER" id="PTHR24276:SF91">
    <property type="entry name" value="AT26814P-RELATED"/>
    <property type="match status" value="1"/>
</dbReference>
<keyword evidence="4" id="KW-0813">Transport</keyword>
<dbReference type="InterPro" id="IPR043504">
    <property type="entry name" value="Peptidase_S1_PA_chymotrypsin"/>
</dbReference>
<feature type="transmembrane region" description="Helical" evidence="14">
    <location>
        <begin position="1030"/>
        <end position="1052"/>
    </location>
</feature>
<dbReference type="InterPro" id="IPR013657">
    <property type="entry name" value="SCL35B1-4/HUT1"/>
</dbReference>
<keyword evidence="6 14" id="KW-0812">Transmembrane</keyword>
<keyword evidence="9 14" id="KW-1133">Transmembrane helix</keyword>
<comment type="similarity">
    <text evidence="12">Belongs to the peptidase S1 family. CLIP subfamily.</text>
</comment>
<dbReference type="GO" id="GO:0004252">
    <property type="term" value="F:serine-type endopeptidase activity"/>
    <property type="evidence" value="ECO:0007669"/>
    <property type="project" value="InterPro"/>
</dbReference>
<evidence type="ECO:0000256" key="13">
    <source>
        <dbReference type="SAM" id="MobiDB-lite"/>
    </source>
</evidence>
<gene>
    <name evidence="16" type="ORF">CLUMA_CG004665</name>
</gene>
<proteinExistence type="inferred from homology"/>
<feature type="transmembrane region" description="Helical" evidence="14">
    <location>
        <begin position="1112"/>
        <end position="1130"/>
    </location>
</feature>
<evidence type="ECO:0000256" key="6">
    <source>
        <dbReference type="ARBA" id="ARBA00022692"/>
    </source>
</evidence>
<dbReference type="OrthoDB" id="8440449at2759"/>
<evidence type="ECO:0000256" key="11">
    <source>
        <dbReference type="ARBA" id="ARBA00023157"/>
    </source>
</evidence>
<dbReference type="CDD" id="cd00190">
    <property type="entry name" value="Tryp_SPc"/>
    <property type="match status" value="2"/>
</dbReference>
<dbReference type="GO" id="GO:0005576">
    <property type="term" value="C:extracellular region"/>
    <property type="evidence" value="ECO:0007669"/>
    <property type="project" value="UniProtKB-SubCell"/>
</dbReference>
<dbReference type="GO" id="GO:0015267">
    <property type="term" value="F:channel activity"/>
    <property type="evidence" value="ECO:0007669"/>
    <property type="project" value="InterPro"/>
</dbReference>
<dbReference type="SUPFAM" id="SSF50494">
    <property type="entry name" value="Trypsin-like serine proteases"/>
    <property type="match status" value="3"/>
</dbReference>
<keyword evidence="7" id="KW-0378">Hydrolase</keyword>
<feature type="compositionally biased region" description="Basic and acidic residues" evidence="13">
    <location>
        <begin position="412"/>
        <end position="425"/>
    </location>
</feature>
<keyword evidence="5" id="KW-0645">Protease</keyword>
<protein>
    <submittedName>
        <fullName evidence="16">CLUMA_CG004665, isoform A</fullName>
    </submittedName>
</protein>
<organism evidence="16 17">
    <name type="scientific">Clunio marinus</name>
    <dbReference type="NCBI Taxonomy" id="568069"/>
    <lineage>
        <taxon>Eukaryota</taxon>
        <taxon>Metazoa</taxon>
        <taxon>Ecdysozoa</taxon>
        <taxon>Arthropoda</taxon>
        <taxon>Hexapoda</taxon>
        <taxon>Insecta</taxon>
        <taxon>Pterygota</taxon>
        <taxon>Neoptera</taxon>
        <taxon>Endopterygota</taxon>
        <taxon>Diptera</taxon>
        <taxon>Nematocera</taxon>
        <taxon>Chironomoidea</taxon>
        <taxon>Chironomidae</taxon>
        <taxon>Clunio</taxon>
    </lineage>
</organism>
<evidence type="ECO:0000256" key="7">
    <source>
        <dbReference type="ARBA" id="ARBA00022801"/>
    </source>
</evidence>
<feature type="transmembrane region" description="Helical" evidence="14">
    <location>
        <begin position="803"/>
        <end position="822"/>
    </location>
</feature>
<dbReference type="PROSITE" id="PS50240">
    <property type="entry name" value="TRYPSIN_DOM"/>
    <property type="match status" value="3"/>
</dbReference>
<dbReference type="SUPFAM" id="SSF81338">
    <property type="entry name" value="Aquaporin-like"/>
    <property type="match status" value="1"/>
</dbReference>
<evidence type="ECO:0000256" key="14">
    <source>
        <dbReference type="SAM" id="Phobius"/>
    </source>
</evidence>
<evidence type="ECO:0000256" key="3">
    <source>
        <dbReference type="ARBA" id="ARBA00010694"/>
    </source>
</evidence>
<feature type="transmembrane region" description="Helical" evidence="14">
    <location>
        <begin position="1180"/>
        <end position="1198"/>
    </location>
</feature>
<feature type="transmembrane region" description="Helical" evidence="14">
    <location>
        <begin position="875"/>
        <end position="892"/>
    </location>
</feature>
<dbReference type="EMBL" id="CVRI01000020">
    <property type="protein sequence ID" value="CRK90976.1"/>
    <property type="molecule type" value="Genomic_DNA"/>
</dbReference>
<evidence type="ECO:0000256" key="4">
    <source>
        <dbReference type="ARBA" id="ARBA00022448"/>
    </source>
</evidence>
<keyword evidence="11" id="KW-1015">Disulfide bond</keyword>
<dbReference type="FunFam" id="2.40.10.10:FF:000068">
    <property type="entry name" value="transmembrane protease serine 2"/>
    <property type="match status" value="2"/>
</dbReference>
<evidence type="ECO:0000313" key="17">
    <source>
        <dbReference type="Proteomes" id="UP000183832"/>
    </source>
</evidence>
<feature type="transmembrane region" description="Helical" evidence="14">
    <location>
        <begin position="717"/>
        <end position="743"/>
    </location>
</feature>
<dbReference type="GO" id="GO:0006508">
    <property type="term" value="P:proteolysis"/>
    <property type="evidence" value="ECO:0007669"/>
    <property type="project" value="UniProtKB-KW"/>
</dbReference>
<feature type="transmembrane region" description="Helical" evidence="14">
    <location>
        <begin position="994"/>
        <end position="1018"/>
    </location>
</feature>
<dbReference type="GO" id="GO:0016020">
    <property type="term" value="C:membrane"/>
    <property type="evidence" value="ECO:0007669"/>
    <property type="project" value="UniProtKB-SubCell"/>
</dbReference>
<dbReference type="Gene3D" id="1.20.1080.10">
    <property type="entry name" value="Glycerol uptake facilitator protein"/>
    <property type="match status" value="1"/>
</dbReference>
<dbReference type="SMART" id="SM00020">
    <property type="entry name" value="Tryp_SPc"/>
    <property type="match status" value="2"/>
</dbReference>
<dbReference type="InterPro" id="IPR000425">
    <property type="entry name" value="MIP"/>
</dbReference>
<comment type="similarity">
    <text evidence="3">Belongs to the nucleotide-sugar transporter family. SLC35B subfamily.</text>
</comment>
<dbReference type="InterPro" id="IPR050430">
    <property type="entry name" value="Peptidase_S1"/>
</dbReference>
<dbReference type="Proteomes" id="UP000183832">
    <property type="component" value="Unassembled WGS sequence"/>
</dbReference>
<evidence type="ECO:0000256" key="5">
    <source>
        <dbReference type="ARBA" id="ARBA00022670"/>
    </source>
</evidence>
<comment type="subcellular location">
    <subcellularLocation>
        <location evidence="1">Membrane</location>
        <topology evidence="1">Multi-pass membrane protein</topology>
    </subcellularLocation>
    <subcellularLocation>
        <location evidence="2">Secreted</location>
        <location evidence="2">Extracellular space</location>
    </subcellularLocation>
</comment>
<dbReference type="InterPro" id="IPR009003">
    <property type="entry name" value="Peptidase_S1_PA"/>
</dbReference>
<dbReference type="Pfam" id="PF00089">
    <property type="entry name" value="Trypsin"/>
    <property type="match status" value="2"/>
</dbReference>
<dbReference type="InterPro" id="IPR001254">
    <property type="entry name" value="Trypsin_dom"/>
</dbReference>
<evidence type="ECO:0000256" key="8">
    <source>
        <dbReference type="ARBA" id="ARBA00022825"/>
    </source>
</evidence>
<feature type="domain" description="Peptidase S1" evidence="15">
    <location>
        <begin position="44"/>
        <end position="126"/>
    </location>
</feature>
<feature type="region of interest" description="Disordered" evidence="13">
    <location>
        <begin position="403"/>
        <end position="425"/>
    </location>
</feature>
<sequence>MQSRRANFKNLIKKSQTNKKLEHKLKLKQETKRNEVQDESRPTLQWLNVQTLTNADCRSRFSAANAARVFDNTICTFTRTGEGMCMGDSGGPIATGNTVHGVVSWGIACARGSPDVFARVSSHRSWGKIVFDIFSLLLKNVEVCCFSLLDSFCCSQSFANYFANSILATRDATLNVEISGRIVGGSTASSGQFPYQVSLRTIENVHFCGATMFSTRWSVTAAQCMTLRNPANTIAVFGALTRLAGGTSHSVSRIVSHPAYNAANLANDIALVETATAVAITASVAPADLASAFVGGGIAVIASGFGQTSQIGSLATTLQFLNTQTITNADCRSRFSVVNANRVFDNTVCTFTRDGQGVCMGDIGGPLANGNTVVGIISWGIPCATGSPDVYARISSHRTWISSVTGSEPDADGGKYMEEPEKPCDDPTGGPGFVVSLCLIAFAVASPTRDATLNVEISGRIVGGSTASSGQFPYQVSLRTIENVHFCGATMFSTRWSVTAAQCMTLRNPANTIAVFGALTRLAGGTSHSVSRIVSHPAYNAANLANDIALVETATAVAITASVAPADLASAFVGGGIAVIASGWGQTAQISGSLSTTLQFLNTQTITNADCRSRFSVVNANRVFDNTVCTFTRDGQGVCMGDIGGPLANGNTVVGIISWGIPCATGSPDVYARISSHRTWISSVTEVIGTATLVFFGCAGGIHWIGDPGQLIPPFNFGLVVLFVVQMFGHISFALINPSVVICAVINNFISVKTAILFIIAEIVGSIIGYGLLMYVTPANLLALAPNGLCVTAIHPEVSIPQAFLVEFLITSCLVLVVSGAWDPRNNKNTDSTSLRIGFAVASLCIVAAPITGASMNPARSIGPALWNWNWKNHWVYWVSPLSAAYISSKFYRIVLWRKEAKEITERFPVVIKFPKEIIKTFDRMCQILLKRLERFRGIRNCNSTKKMLSIKQRLHLIAISIGLFGCYSVFGIFQERIFRREYESVGGGMSEYFTYSVTFVGLQCFFYSLFAKAILMIREYKENETSQAFFGLTSIFYLLGLITSNTALRFISYPSQVIGKALKPIVTMIFGCLVGGKSYPTHKYFFVILIVSGAVMFLFKTDQKTQDEPIFGYSLVGFSLLMNGCMAGVQEKMRSVARPSPLNLMFFLNAWSSLFVIFGIALSGEFFGFIEFCTRHPNILLQISILLVVGSCGQLFTCTMITDYGVVPCCIVLTIRKFFNVMFSVLYFGNVLVLRQWLATALIFTSLLADTILSSKLQRNVDNNKRCEKLREGCDIKEMKTENDSTLVDKRNYENDIIEP</sequence>
<feature type="domain" description="Peptidase S1" evidence="15">
    <location>
        <begin position="461"/>
        <end position="686"/>
    </location>
</feature>
<keyword evidence="10 14" id="KW-0472">Membrane</keyword>
<feature type="transmembrane region" description="Helical" evidence="14">
    <location>
        <begin position="1205"/>
        <end position="1229"/>
    </location>
</feature>
<dbReference type="GO" id="GO:0012505">
    <property type="term" value="C:endomembrane system"/>
    <property type="evidence" value="ECO:0007669"/>
    <property type="project" value="UniProtKB-ARBA"/>
</dbReference>
<dbReference type="PRINTS" id="PR00783">
    <property type="entry name" value="MINTRINSICP"/>
</dbReference>
<evidence type="ECO:0000256" key="2">
    <source>
        <dbReference type="ARBA" id="ARBA00004239"/>
    </source>
</evidence>
<feature type="transmembrane region" description="Helical" evidence="14">
    <location>
        <begin position="955"/>
        <end position="974"/>
    </location>
</feature>
<feature type="transmembrane region" description="Helical" evidence="14">
    <location>
        <begin position="1084"/>
        <end position="1100"/>
    </location>
</feature>
<evidence type="ECO:0000313" key="16">
    <source>
        <dbReference type="EMBL" id="CRK90976.1"/>
    </source>
</evidence>
<evidence type="ECO:0000259" key="15">
    <source>
        <dbReference type="PROSITE" id="PS50240"/>
    </source>
</evidence>
<dbReference type="InterPro" id="IPR023271">
    <property type="entry name" value="Aquaporin-like"/>
</dbReference>
<dbReference type="STRING" id="568069.A0A1J1HSC0"/>
<name>A0A1J1HSC0_9DIPT</name>
<evidence type="ECO:0000256" key="10">
    <source>
        <dbReference type="ARBA" id="ARBA00023136"/>
    </source>
</evidence>
<keyword evidence="8" id="KW-0720">Serine protease</keyword>
<reference evidence="16 17" key="1">
    <citation type="submission" date="2015-04" db="EMBL/GenBank/DDBJ databases">
        <authorList>
            <person name="Syromyatnikov M.Y."/>
            <person name="Popov V.N."/>
        </authorList>
    </citation>
    <scope>NUCLEOTIDE SEQUENCE [LARGE SCALE GENOMIC DNA]</scope>
</reference>
<dbReference type="PANTHER" id="PTHR24276">
    <property type="entry name" value="POLYSERASE-RELATED"/>
    <property type="match status" value="1"/>
</dbReference>
<feature type="transmembrane region" description="Helical" evidence="14">
    <location>
        <begin position="834"/>
        <end position="855"/>
    </location>
</feature>
<dbReference type="Pfam" id="PF08449">
    <property type="entry name" value="UAA"/>
    <property type="match status" value="1"/>
</dbReference>
<dbReference type="Gene3D" id="2.40.10.10">
    <property type="entry name" value="Trypsin-like serine proteases"/>
    <property type="match status" value="4"/>
</dbReference>
<feature type="transmembrane region" description="Helical" evidence="14">
    <location>
        <begin position="755"/>
        <end position="776"/>
    </location>
</feature>
<accession>A0A1J1HSC0</accession>
<evidence type="ECO:0000256" key="1">
    <source>
        <dbReference type="ARBA" id="ARBA00004141"/>
    </source>
</evidence>
<feature type="transmembrane region" description="Helical" evidence="14">
    <location>
        <begin position="1142"/>
        <end position="1168"/>
    </location>
</feature>